<feature type="compositionally biased region" description="Polar residues" evidence="2">
    <location>
        <begin position="581"/>
        <end position="594"/>
    </location>
</feature>
<sequence length="1766" mass="187288">MASFLRPPHKQQQQQQQQQYTTASSSTPSSSPPSSSARNPPPTSYMAVSNNTRRAREPLSPPGMESTKLAHRTSRVDLDFEQALASHDTFRLHEGPDIATMGKESDHHHHSQSGEQSMQANAAGGGDGSRPNTATRRLKKIQHGANPSLTQISIQRPQSSSSPRASLSEYSSVGGSPTSSHRDLPLDQQQGHQQAQGQGGAGRSSGGAYPGGASSSRQEEVKKRSMFRSAGSASASSPDLGTVVRKKKSGVVPKVPPLPPGGEYDDPAYASTDVTPTTMSNWTAALGGKSKSIKSPRTLRAKTANFLQNIFPGSSNSPGTVRSRPGEQSTPTTPHRTRYDRPFEDSPPVPNLPRGPTNVADIFAPSAYPGAKTERSGKRASKPLPPIARPSTGDAELHHEHEMTVSPVDSSVAGSSSSHAASGLPSTPVRRPPDVIARIQANSGRRRRSMSVGDVDWKPINSPQSASKTSTTSPQNRVPSPSPAPSSLTKPKHQQRPVSANSASANSTTSSGYATAPSQSEATTPVATPSQETTPCEPVQDDPMHTVHTIRPSRDWKNALEGWDHQVANLDIRDPSVLNASLSGDSLGSPTSPTKGRPRSRTQDPMPIPPRLSLNKLQSPGTPTRAGSVGSPPAGFKLPPESSSSSSFGSGTARSPSASLYSTPPSGPPSTSNSFAAQQATVTPTRRGSASAAVPFTGPVIIGTTPASIGHTTTKVTIQRDKDDQHSTTPMNSPKPSTSPSGSTSPHSSPITAHSSQGQRRSSSSNRSSSPQLQLPGVVVPQAVAAAGRAGTSLRVSSLRGTARPALNTLGTPSTSPSNNAGTLRPVGVGSPARGDSYTSQGSPKISVSFTSPSQENLRLGNTSAGGYGSRPNELRAIYGLKNPASASEPTLVPPGASVDDPTKTIRLITSGSRLGNRGGGEFGEELGSTRLSSPASSVKHAFSNASASGTSAGRSSVSRDGSSGANGSGSMLAAEEVEAQGEAIARRIWEEDETFRSKERFAEWLGRPDAINAIARRYYMDNFDFTGIRVDMAFRRLCGKLYFSAESQALDRILIDFSRRYYEHNPKCVLGSASNVHQVVYSLLLLNTDLHVADLAHHMTKQQFISNTLSTLLAPSRASSSAATPARSGSPVQDAELRRKQSLDPVTTPTVNVSDKPGPPISIQNSSIRVKRSGSVNSWKGSLSREATKESINSGSSPSVPLTSPSGTLTENSSLNGSTVSFHESTGRKHTSGQNSVTSLHLQKAWESEVEAYLKDIFAAVRSNQILQPQGGGLSPGGSLGRTPSQRRQANTVGSSKRNSIRGIPSFGINGSNSSFDGRLSPSPSFATSLNDGTTASASALFPPTLGFASNLTKTIIREAQEDDQQSISSDGSNSTDVSITDEELALLGAPWAKEGVLHRKQYWESVGKRAKNKNWMEVFVVIQKGQLNMFTFGSGPSSSGAGAGPAGGVVGGGNWLSNANSVGEHMLAHSLAHVLPPPGLARRPHCFVLTLASGMAFFFQTGTEELANEWVSTCNYWAARQSKEPLAGGVSNMEFGWSRVEADALANEDLDAPPGSFRTLSSKDSSDNFSLRSARSRMGRFDGFSTMRAHPLSDRVYINEWRAPGHSMVASGHDEETQLEALQKQAEKLKADLKTHNDLRDPMIALYAPRSSNLTKATTNWEARSQYLLTEIVKYEKYIESLQGAMKERLKKRGEKALERALHTSSEVTPGPHQRGFGFPDEEAISEDQETETEALTPGANQVQFKTNPVQNLQHKRDAAEATS</sequence>
<accession>A0A0C2WX30</accession>
<name>A0A0C2WX30_SERVB</name>
<feature type="compositionally biased region" description="Polar residues" evidence="2">
    <location>
        <begin position="512"/>
        <end position="534"/>
    </location>
</feature>
<feature type="compositionally biased region" description="Polar residues" evidence="2">
    <location>
        <begin position="1145"/>
        <end position="1154"/>
    </location>
</feature>
<reference evidence="4 5" key="1">
    <citation type="submission" date="2014-04" db="EMBL/GenBank/DDBJ databases">
        <authorList>
            <consortium name="DOE Joint Genome Institute"/>
            <person name="Kuo A."/>
            <person name="Zuccaro A."/>
            <person name="Kohler A."/>
            <person name="Nagy L.G."/>
            <person name="Floudas D."/>
            <person name="Copeland A."/>
            <person name="Barry K.W."/>
            <person name="Cichocki N."/>
            <person name="Veneault-Fourrey C."/>
            <person name="LaButti K."/>
            <person name="Lindquist E.A."/>
            <person name="Lipzen A."/>
            <person name="Lundell T."/>
            <person name="Morin E."/>
            <person name="Murat C."/>
            <person name="Sun H."/>
            <person name="Tunlid A."/>
            <person name="Henrissat B."/>
            <person name="Grigoriev I.V."/>
            <person name="Hibbett D.S."/>
            <person name="Martin F."/>
            <person name="Nordberg H.P."/>
            <person name="Cantor M.N."/>
            <person name="Hua S.X."/>
        </authorList>
    </citation>
    <scope>NUCLEOTIDE SEQUENCE [LARGE SCALE GENOMIC DNA]</scope>
    <source>
        <strain evidence="4 5">MAFF 305830</strain>
    </source>
</reference>
<feature type="compositionally biased region" description="Polar residues" evidence="2">
    <location>
        <begin position="673"/>
        <end position="688"/>
    </location>
</feature>
<feature type="compositionally biased region" description="Polar residues" evidence="2">
    <location>
        <begin position="705"/>
        <end position="717"/>
    </location>
</feature>
<feature type="compositionally biased region" description="Polar residues" evidence="2">
    <location>
        <begin position="1163"/>
        <end position="1182"/>
    </location>
</feature>
<feature type="region of interest" description="Disordered" evidence="2">
    <location>
        <begin position="911"/>
        <end position="972"/>
    </location>
</feature>
<dbReference type="SMART" id="SM00222">
    <property type="entry name" value="Sec7"/>
    <property type="match status" value="1"/>
</dbReference>
<dbReference type="InterPro" id="IPR001849">
    <property type="entry name" value="PH_domain"/>
</dbReference>
<dbReference type="SUPFAM" id="SSF50729">
    <property type="entry name" value="PH domain-like"/>
    <property type="match status" value="1"/>
</dbReference>
<feature type="compositionally biased region" description="Low complexity" evidence="2">
    <location>
        <begin position="642"/>
        <end position="657"/>
    </location>
</feature>
<dbReference type="InterPro" id="IPR023394">
    <property type="entry name" value="Sec7_C_sf"/>
</dbReference>
<feature type="compositionally biased region" description="Low complexity" evidence="2">
    <location>
        <begin position="499"/>
        <end position="511"/>
    </location>
</feature>
<evidence type="ECO:0000256" key="2">
    <source>
        <dbReference type="SAM" id="MobiDB-lite"/>
    </source>
</evidence>
<feature type="domain" description="SEC7" evidence="3">
    <location>
        <begin position="972"/>
        <end position="1138"/>
    </location>
</feature>
<feature type="region of interest" description="Disordered" evidence="2">
    <location>
        <begin position="1268"/>
        <end position="1316"/>
    </location>
</feature>
<dbReference type="PROSITE" id="PS50190">
    <property type="entry name" value="SEC7"/>
    <property type="match status" value="1"/>
</dbReference>
<feature type="region of interest" description="Disordered" evidence="2">
    <location>
        <begin position="805"/>
        <end position="871"/>
    </location>
</feature>
<feature type="region of interest" description="Disordered" evidence="2">
    <location>
        <begin position="1"/>
        <end position="74"/>
    </location>
</feature>
<proteinExistence type="predicted"/>
<dbReference type="STRING" id="933852.A0A0C2WX30"/>
<keyword evidence="5" id="KW-1185">Reference proteome</keyword>
<feature type="compositionally biased region" description="Polar residues" evidence="2">
    <location>
        <begin position="461"/>
        <end position="489"/>
    </location>
</feature>
<feature type="region of interest" description="Disordered" evidence="2">
    <location>
        <begin position="305"/>
        <end position="553"/>
    </location>
</feature>
<dbReference type="SMART" id="SM00233">
    <property type="entry name" value="PH"/>
    <property type="match status" value="1"/>
</dbReference>
<feature type="compositionally biased region" description="Low complexity" evidence="2">
    <location>
        <begin position="152"/>
        <end position="172"/>
    </location>
</feature>
<dbReference type="GO" id="GO:0032012">
    <property type="term" value="P:regulation of ARF protein signal transduction"/>
    <property type="evidence" value="ECO:0007669"/>
    <property type="project" value="InterPro"/>
</dbReference>
<dbReference type="PANTHER" id="PTHR10663:SF373">
    <property type="entry name" value="PH AND SEC7 DOMAIN-CONTAINING PROTEIN C11E3.11C"/>
    <property type="match status" value="1"/>
</dbReference>
<feature type="compositionally biased region" description="Polar residues" evidence="2">
    <location>
        <begin position="809"/>
        <end position="822"/>
    </location>
</feature>
<dbReference type="Pfam" id="PF15410">
    <property type="entry name" value="PH_9"/>
    <property type="match status" value="1"/>
</dbReference>
<evidence type="ECO:0000313" key="4">
    <source>
        <dbReference type="EMBL" id="KIM21922.1"/>
    </source>
</evidence>
<feature type="compositionally biased region" description="Gly residues" evidence="2">
    <location>
        <begin position="1271"/>
        <end position="1281"/>
    </location>
</feature>
<feature type="region of interest" description="Disordered" evidence="2">
    <location>
        <begin position="581"/>
        <end position="775"/>
    </location>
</feature>
<dbReference type="Gene3D" id="1.10.1000.11">
    <property type="entry name" value="Arf Nucleotide-binding Site Opener,domain 2"/>
    <property type="match status" value="1"/>
</dbReference>
<feature type="compositionally biased region" description="Polar residues" evidence="2">
    <location>
        <begin position="305"/>
        <end position="334"/>
    </location>
</feature>
<dbReference type="Pfam" id="PF01369">
    <property type="entry name" value="Sec7"/>
    <property type="match status" value="1"/>
</dbReference>
<feature type="compositionally biased region" description="Low complexity" evidence="2">
    <location>
        <begin position="942"/>
        <end position="966"/>
    </location>
</feature>
<feature type="compositionally biased region" description="Polar residues" evidence="2">
    <location>
        <begin position="1191"/>
        <end position="1225"/>
    </location>
</feature>
<feature type="region of interest" description="Disordered" evidence="2">
    <location>
        <begin position="1703"/>
        <end position="1766"/>
    </location>
</feature>
<evidence type="ECO:0000313" key="5">
    <source>
        <dbReference type="Proteomes" id="UP000054097"/>
    </source>
</evidence>
<feature type="compositionally biased region" description="Low complexity" evidence="2">
    <location>
        <begin position="11"/>
        <end position="38"/>
    </location>
</feature>
<reference evidence="5" key="2">
    <citation type="submission" date="2015-01" db="EMBL/GenBank/DDBJ databases">
        <title>Evolutionary Origins and Diversification of the Mycorrhizal Mutualists.</title>
        <authorList>
            <consortium name="DOE Joint Genome Institute"/>
            <consortium name="Mycorrhizal Genomics Consortium"/>
            <person name="Kohler A."/>
            <person name="Kuo A."/>
            <person name="Nagy L.G."/>
            <person name="Floudas D."/>
            <person name="Copeland A."/>
            <person name="Barry K.W."/>
            <person name="Cichocki N."/>
            <person name="Veneault-Fourrey C."/>
            <person name="LaButti K."/>
            <person name="Lindquist E.A."/>
            <person name="Lipzen A."/>
            <person name="Lundell T."/>
            <person name="Morin E."/>
            <person name="Murat C."/>
            <person name="Riley R."/>
            <person name="Ohm R."/>
            <person name="Sun H."/>
            <person name="Tunlid A."/>
            <person name="Henrissat B."/>
            <person name="Grigoriev I.V."/>
            <person name="Hibbett D.S."/>
            <person name="Martin F."/>
        </authorList>
    </citation>
    <scope>NUCLEOTIDE SEQUENCE [LARGE SCALE GENOMIC DNA]</scope>
    <source>
        <strain evidence="5">MAFF 305830</strain>
    </source>
</reference>
<dbReference type="OrthoDB" id="2157641at2759"/>
<keyword evidence="1" id="KW-0175">Coiled coil</keyword>
<feature type="compositionally biased region" description="Polar residues" evidence="2">
    <location>
        <begin position="1741"/>
        <end position="1755"/>
    </location>
</feature>
<feature type="compositionally biased region" description="Basic and acidic residues" evidence="2">
    <location>
        <begin position="1757"/>
        <end position="1766"/>
    </location>
</feature>
<feature type="region of interest" description="Disordered" evidence="2">
    <location>
        <begin position="87"/>
        <end position="272"/>
    </location>
</feature>
<feature type="region of interest" description="Disordered" evidence="2">
    <location>
        <begin position="1117"/>
        <end position="1238"/>
    </location>
</feature>
<dbReference type="Gene3D" id="2.30.29.30">
    <property type="entry name" value="Pleckstrin-homology domain (PH domain)/Phosphotyrosine-binding domain (PTB)"/>
    <property type="match status" value="1"/>
</dbReference>
<dbReference type="Proteomes" id="UP000054097">
    <property type="component" value="Unassembled WGS sequence"/>
</dbReference>
<protein>
    <recommendedName>
        <fullName evidence="3">SEC7 domain-containing protein</fullName>
    </recommendedName>
</protein>
<gene>
    <name evidence="4" type="ORF">M408DRAFT_29167</name>
</gene>
<feature type="compositionally biased region" description="Low complexity" evidence="2">
    <location>
        <begin position="405"/>
        <end position="426"/>
    </location>
</feature>
<dbReference type="SUPFAM" id="SSF48425">
    <property type="entry name" value="Sec7 domain"/>
    <property type="match status" value="1"/>
</dbReference>
<dbReference type="InterPro" id="IPR011993">
    <property type="entry name" value="PH-like_dom_sf"/>
</dbReference>
<organism evidence="4 5">
    <name type="scientific">Serendipita vermifera MAFF 305830</name>
    <dbReference type="NCBI Taxonomy" id="933852"/>
    <lineage>
        <taxon>Eukaryota</taxon>
        <taxon>Fungi</taxon>
        <taxon>Dikarya</taxon>
        <taxon>Basidiomycota</taxon>
        <taxon>Agaricomycotina</taxon>
        <taxon>Agaricomycetes</taxon>
        <taxon>Sebacinales</taxon>
        <taxon>Serendipitaceae</taxon>
        <taxon>Serendipita</taxon>
    </lineage>
</organism>
<dbReference type="EMBL" id="KN824368">
    <property type="protein sequence ID" value="KIM21922.1"/>
    <property type="molecule type" value="Genomic_DNA"/>
</dbReference>
<feature type="compositionally biased region" description="Polar residues" evidence="2">
    <location>
        <begin position="837"/>
        <end position="863"/>
    </location>
</feature>
<dbReference type="GO" id="GO:0005085">
    <property type="term" value="F:guanyl-nucleotide exchange factor activity"/>
    <property type="evidence" value="ECO:0007669"/>
    <property type="project" value="InterPro"/>
</dbReference>
<dbReference type="InterPro" id="IPR000904">
    <property type="entry name" value="Sec7_dom"/>
</dbReference>
<dbReference type="InterPro" id="IPR035999">
    <property type="entry name" value="Sec7_dom_sf"/>
</dbReference>
<feature type="compositionally biased region" description="Low complexity" evidence="2">
    <location>
        <begin position="1117"/>
        <end position="1132"/>
    </location>
</feature>
<feature type="compositionally biased region" description="Polar residues" evidence="2">
    <location>
        <begin position="1283"/>
        <end position="1299"/>
    </location>
</feature>
<dbReference type="HOGENOM" id="CLU_002952_0_0_1"/>
<dbReference type="PANTHER" id="PTHR10663">
    <property type="entry name" value="GUANYL-NUCLEOTIDE EXCHANGE FACTOR"/>
    <property type="match status" value="1"/>
</dbReference>
<feature type="compositionally biased region" description="Acidic residues" evidence="2">
    <location>
        <begin position="1722"/>
        <end position="1735"/>
    </location>
</feature>
<dbReference type="InterPro" id="IPR041681">
    <property type="entry name" value="PH_9"/>
</dbReference>
<evidence type="ECO:0000259" key="3">
    <source>
        <dbReference type="PROSITE" id="PS50190"/>
    </source>
</evidence>
<evidence type="ECO:0000256" key="1">
    <source>
        <dbReference type="SAM" id="Coils"/>
    </source>
</evidence>
<feature type="compositionally biased region" description="Low complexity" evidence="2">
    <location>
        <begin position="734"/>
        <end position="775"/>
    </location>
</feature>
<feature type="compositionally biased region" description="Gly residues" evidence="2">
    <location>
        <begin position="197"/>
        <end position="210"/>
    </location>
</feature>
<feature type="coiled-coil region" evidence="1">
    <location>
        <begin position="1614"/>
        <end position="1641"/>
    </location>
</feature>